<gene>
    <name evidence="2" type="ORF">KIW84_061578</name>
</gene>
<protein>
    <recommendedName>
        <fullName evidence="1">Reverse transcriptase zinc-binding domain-containing protein</fullName>
    </recommendedName>
</protein>
<reference evidence="2 3" key="1">
    <citation type="journal article" date="2022" name="Nat. Genet.">
        <title>Improved pea reference genome and pan-genome highlight genomic features and evolutionary characteristics.</title>
        <authorList>
            <person name="Yang T."/>
            <person name="Liu R."/>
            <person name="Luo Y."/>
            <person name="Hu S."/>
            <person name="Wang D."/>
            <person name="Wang C."/>
            <person name="Pandey M.K."/>
            <person name="Ge S."/>
            <person name="Xu Q."/>
            <person name="Li N."/>
            <person name="Li G."/>
            <person name="Huang Y."/>
            <person name="Saxena R.K."/>
            <person name="Ji Y."/>
            <person name="Li M."/>
            <person name="Yan X."/>
            <person name="He Y."/>
            <person name="Liu Y."/>
            <person name="Wang X."/>
            <person name="Xiang C."/>
            <person name="Varshney R.K."/>
            <person name="Ding H."/>
            <person name="Gao S."/>
            <person name="Zong X."/>
        </authorList>
    </citation>
    <scope>NUCLEOTIDE SEQUENCE [LARGE SCALE GENOMIC DNA]</scope>
    <source>
        <strain evidence="2 3">cv. Zhongwan 6</strain>
    </source>
</reference>
<dbReference type="Gramene" id="Psat06G0157800-T1">
    <property type="protein sequence ID" value="KAI5395020.1"/>
    <property type="gene ID" value="KIW84_061578"/>
</dbReference>
<dbReference type="InterPro" id="IPR026960">
    <property type="entry name" value="RVT-Znf"/>
</dbReference>
<evidence type="ECO:0000259" key="1">
    <source>
        <dbReference type="Pfam" id="PF13966"/>
    </source>
</evidence>
<proteinExistence type="predicted"/>
<dbReference type="Proteomes" id="UP001058974">
    <property type="component" value="Chromosome 6"/>
</dbReference>
<sequence>MNPLKAPGPDGLPAPFFQRYWHIVWPKVSRIALDVLNNNKDPGLINNTHIALISKCRLITDNTLVVIECFHWMKKKKGNMGVMALKLDMSKAYNYLEWPFVLVVLTYMGFPASMVNLIHNCISIVSYKESSSEAECIMNILKKELSSGQVVNLDQSEASFSQNVREEDKDMICSRMGVKTMQRHSKYLGLPIMFGRSEKGIYGLVIKRVWKKIKGWKERFLSRAGKEVPIKVVAQAIPSYIMSCYKLSEAICQEIKNMFLSPALNFLWRTRNFLWRLAKNILPTKCNLQKKGIKLDTTCSLCHSAVETTHHLFLHHDFAKHFFFSSILSYCIPDGKGINEWLLKVLNCGDVLSIQVLCSLLHKICSARNVQPYQQKNVDSVIVVKDALEAMVEFNKRNLDYGKKRTPPLILYWSQT</sequence>
<comment type="caution">
    <text evidence="2">The sequence shown here is derived from an EMBL/GenBank/DDBJ whole genome shotgun (WGS) entry which is preliminary data.</text>
</comment>
<keyword evidence="3" id="KW-1185">Reference proteome</keyword>
<evidence type="ECO:0000313" key="2">
    <source>
        <dbReference type="EMBL" id="KAI5395020.1"/>
    </source>
</evidence>
<dbReference type="EMBL" id="JAMSHJ010000006">
    <property type="protein sequence ID" value="KAI5395020.1"/>
    <property type="molecule type" value="Genomic_DNA"/>
</dbReference>
<feature type="domain" description="Reverse transcriptase zinc-binding" evidence="1">
    <location>
        <begin position="265"/>
        <end position="321"/>
    </location>
</feature>
<dbReference type="PANTHER" id="PTHR33116:SF86">
    <property type="entry name" value="REVERSE TRANSCRIPTASE DOMAIN-CONTAINING PROTEIN"/>
    <property type="match status" value="1"/>
</dbReference>
<organism evidence="2 3">
    <name type="scientific">Pisum sativum</name>
    <name type="common">Garden pea</name>
    <name type="synonym">Lathyrus oleraceus</name>
    <dbReference type="NCBI Taxonomy" id="3888"/>
    <lineage>
        <taxon>Eukaryota</taxon>
        <taxon>Viridiplantae</taxon>
        <taxon>Streptophyta</taxon>
        <taxon>Embryophyta</taxon>
        <taxon>Tracheophyta</taxon>
        <taxon>Spermatophyta</taxon>
        <taxon>Magnoliopsida</taxon>
        <taxon>eudicotyledons</taxon>
        <taxon>Gunneridae</taxon>
        <taxon>Pentapetalae</taxon>
        <taxon>rosids</taxon>
        <taxon>fabids</taxon>
        <taxon>Fabales</taxon>
        <taxon>Fabaceae</taxon>
        <taxon>Papilionoideae</taxon>
        <taxon>50 kb inversion clade</taxon>
        <taxon>NPAAA clade</taxon>
        <taxon>Hologalegina</taxon>
        <taxon>IRL clade</taxon>
        <taxon>Fabeae</taxon>
        <taxon>Lathyrus</taxon>
    </lineage>
</organism>
<dbReference type="Pfam" id="PF13966">
    <property type="entry name" value="zf-RVT"/>
    <property type="match status" value="1"/>
</dbReference>
<name>A0A9D4W624_PEA</name>
<accession>A0A9D4W624</accession>
<dbReference type="PANTHER" id="PTHR33116">
    <property type="entry name" value="REVERSE TRANSCRIPTASE ZINC-BINDING DOMAIN-CONTAINING PROTEIN-RELATED-RELATED"/>
    <property type="match status" value="1"/>
</dbReference>
<evidence type="ECO:0000313" key="3">
    <source>
        <dbReference type="Proteomes" id="UP001058974"/>
    </source>
</evidence>
<dbReference type="AlphaFoldDB" id="A0A9D4W624"/>